<accession>A0AAV2DXQ8</accession>
<feature type="compositionally biased region" description="Polar residues" evidence="1">
    <location>
        <begin position="85"/>
        <end position="97"/>
    </location>
</feature>
<evidence type="ECO:0000256" key="1">
    <source>
        <dbReference type="SAM" id="MobiDB-lite"/>
    </source>
</evidence>
<feature type="compositionally biased region" description="Polar residues" evidence="1">
    <location>
        <begin position="23"/>
        <end position="37"/>
    </location>
</feature>
<feature type="compositionally biased region" description="Basic and acidic residues" evidence="1">
    <location>
        <begin position="61"/>
        <end position="70"/>
    </location>
</feature>
<dbReference type="Proteomes" id="UP001497516">
    <property type="component" value="Chromosome 3"/>
</dbReference>
<feature type="region of interest" description="Disordered" evidence="1">
    <location>
        <begin position="1"/>
        <end position="97"/>
    </location>
</feature>
<dbReference type="EMBL" id="OZ034816">
    <property type="protein sequence ID" value="CAL1378456.1"/>
    <property type="molecule type" value="Genomic_DNA"/>
</dbReference>
<gene>
    <name evidence="2" type="ORF">LTRI10_LOCUS20033</name>
</gene>
<protein>
    <submittedName>
        <fullName evidence="2">Uncharacterized protein</fullName>
    </submittedName>
</protein>
<organism evidence="2 3">
    <name type="scientific">Linum trigynum</name>
    <dbReference type="NCBI Taxonomy" id="586398"/>
    <lineage>
        <taxon>Eukaryota</taxon>
        <taxon>Viridiplantae</taxon>
        <taxon>Streptophyta</taxon>
        <taxon>Embryophyta</taxon>
        <taxon>Tracheophyta</taxon>
        <taxon>Spermatophyta</taxon>
        <taxon>Magnoliopsida</taxon>
        <taxon>eudicotyledons</taxon>
        <taxon>Gunneridae</taxon>
        <taxon>Pentapetalae</taxon>
        <taxon>rosids</taxon>
        <taxon>fabids</taxon>
        <taxon>Malpighiales</taxon>
        <taxon>Linaceae</taxon>
        <taxon>Linum</taxon>
    </lineage>
</organism>
<keyword evidence="3" id="KW-1185">Reference proteome</keyword>
<proteinExistence type="predicted"/>
<name>A0AAV2DXQ8_9ROSI</name>
<evidence type="ECO:0000313" key="2">
    <source>
        <dbReference type="EMBL" id="CAL1378456.1"/>
    </source>
</evidence>
<reference evidence="2 3" key="1">
    <citation type="submission" date="2024-04" db="EMBL/GenBank/DDBJ databases">
        <authorList>
            <person name="Fracassetti M."/>
        </authorList>
    </citation>
    <scope>NUCLEOTIDE SEQUENCE [LARGE SCALE GENOMIC DNA]</scope>
</reference>
<sequence>MIAKKKPRAGRQEKNSKGKQIAQHETQNKAPHQSGSRFSALVNEEVMEEDGAQVGDTTQEQPKKPVRSDRGATGGNHRRIPRGVSQVNTSTRFLLLK</sequence>
<evidence type="ECO:0000313" key="3">
    <source>
        <dbReference type="Proteomes" id="UP001497516"/>
    </source>
</evidence>
<dbReference type="AlphaFoldDB" id="A0AAV2DXQ8"/>